<evidence type="ECO:0000256" key="1">
    <source>
        <dbReference type="ARBA" id="ARBA00023002"/>
    </source>
</evidence>
<dbReference type="EMBL" id="LAZR01001181">
    <property type="protein sequence ID" value="KKN49145.1"/>
    <property type="molecule type" value="Genomic_DNA"/>
</dbReference>
<feature type="non-terminal residue" evidence="3">
    <location>
        <position position="1"/>
    </location>
</feature>
<sequence>VIGNVHSVNANFSLPGSFADTHRLMNPVTAGGALLDLGIYPISIADVVFNKAPEHIKSFVHKSTTGIDERSTALVDYGNGQFASLASALQQSGPTEACINGELGYIRIPQFVGAQSIELHISDQDPKYFEYNFSDDENFKFEIAHVTQCILQKQTQSSVLPLSTSLRVMNIMDTLRAQWQLQYSNAVESAELTN</sequence>
<dbReference type="SUPFAM" id="SSF55347">
    <property type="entry name" value="Glyceraldehyde-3-phosphate dehydrogenase-like, C-terminal domain"/>
    <property type="match status" value="1"/>
</dbReference>
<keyword evidence="1" id="KW-0560">Oxidoreductase</keyword>
<name>A0A0F9QXT4_9ZZZZ</name>
<reference evidence="3" key="1">
    <citation type="journal article" date="2015" name="Nature">
        <title>Complex archaea that bridge the gap between prokaryotes and eukaryotes.</title>
        <authorList>
            <person name="Spang A."/>
            <person name="Saw J.H."/>
            <person name="Jorgensen S.L."/>
            <person name="Zaremba-Niedzwiedzka K."/>
            <person name="Martijn J."/>
            <person name="Lind A.E."/>
            <person name="van Eijk R."/>
            <person name="Schleper C."/>
            <person name="Guy L."/>
            <person name="Ettema T.J."/>
        </authorList>
    </citation>
    <scope>NUCLEOTIDE SEQUENCE</scope>
</reference>
<feature type="domain" description="GFO/IDH/MocA-like oxidoreductase" evidence="2">
    <location>
        <begin position="2"/>
        <end position="106"/>
    </location>
</feature>
<proteinExistence type="predicted"/>
<dbReference type="Gene3D" id="3.30.360.10">
    <property type="entry name" value="Dihydrodipicolinate Reductase, domain 2"/>
    <property type="match status" value="1"/>
</dbReference>
<evidence type="ECO:0000259" key="2">
    <source>
        <dbReference type="Pfam" id="PF22725"/>
    </source>
</evidence>
<gene>
    <name evidence="3" type="ORF">LCGC14_0645600</name>
</gene>
<dbReference type="Pfam" id="PF22725">
    <property type="entry name" value="GFO_IDH_MocA_C3"/>
    <property type="match status" value="1"/>
</dbReference>
<organism evidence="3">
    <name type="scientific">marine sediment metagenome</name>
    <dbReference type="NCBI Taxonomy" id="412755"/>
    <lineage>
        <taxon>unclassified sequences</taxon>
        <taxon>metagenomes</taxon>
        <taxon>ecological metagenomes</taxon>
    </lineage>
</organism>
<evidence type="ECO:0000313" key="3">
    <source>
        <dbReference type="EMBL" id="KKN49145.1"/>
    </source>
</evidence>
<dbReference type="InterPro" id="IPR055170">
    <property type="entry name" value="GFO_IDH_MocA-like_dom"/>
</dbReference>
<accession>A0A0F9QXT4</accession>
<protein>
    <recommendedName>
        <fullName evidence="2">GFO/IDH/MocA-like oxidoreductase domain-containing protein</fullName>
    </recommendedName>
</protein>
<dbReference type="AlphaFoldDB" id="A0A0F9QXT4"/>
<dbReference type="InterPro" id="IPR050984">
    <property type="entry name" value="Gfo/Idh/MocA_domain"/>
</dbReference>
<dbReference type="PANTHER" id="PTHR22604">
    <property type="entry name" value="OXIDOREDUCTASES"/>
    <property type="match status" value="1"/>
</dbReference>
<comment type="caution">
    <text evidence="3">The sequence shown here is derived from an EMBL/GenBank/DDBJ whole genome shotgun (WGS) entry which is preliminary data.</text>
</comment>
<dbReference type="PANTHER" id="PTHR22604:SF105">
    <property type="entry name" value="TRANS-1,2-DIHYDROBENZENE-1,2-DIOL DEHYDROGENASE"/>
    <property type="match status" value="1"/>
</dbReference>
<dbReference type="GO" id="GO:0016491">
    <property type="term" value="F:oxidoreductase activity"/>
    <property type="evidence" value="ECO:0007669"/>
    <property type="project" value="UniProtKB-KW"/>
</dbReference>